<dbReference type="InterPro" id="IPR012347">
    <property type="entry name" value="Ferritin-like"/>
</dbReference>
<dbReference type="EMBL" id="JAEUGD010000011">
    <property type="protein sequence ID" value="MBL6445388.1"/>
    <property type="molecule type" value="Genomic_DNA"/>
</dbReference>
<protein>
    <submittedName>
        <fullName evidence="2">DUF2202 domain-containing protein</fullName>
    </submittedName>
</protein>
<evidence type="ECO:0000313" key="2">
    <source>
        <dbReference type="EMBL" id="MBL6445388.1"/>
    </source>
</evidence>
<evidence type="ECO:0000259" key="1">
    <source>
        <dbReference type="Pfam" id="PF09968"/>
    </source>
</evidence>
<accession>A0A937FVS0</accession>
<feature type="domain" description="DUF2202" evidence="1">
    <location>
        <begin position="51"/>
        <end position="211"/>
    </location>
</feature>
<organism evidence="2 3">
    <name type="scientific">Fulvivirga marina</name>
    <dbReference type="NCBI Taxonomy" id="2494733"/>
    <lineage>
        <taxon>Bacteria</taxon>
        <taxon>Pseudomonadati</taxon>
        <taxon>Bacteroidota</taxon>
        <taxon>Cytophagia</taxon>
        <taxon>Cytophagales</taxon>
        <taxon>Fulvivirgaceae</taxon>
        <taxon>Fulvivirga</taxon>
    </lineage>
</organism>
<reference evidence="2" key="1">
    <citation type="submission" date="2021-01" db="EMBL/GenBank/DDBJ databases">
        <title>Fulvivirga kasyanovii gen. nov., sp nov., a novel member of the phylum Bacteroidetes isolated from seawater in a mussel farm.</title>
        <authorList>
            <person name="Zhao L.-H."/>
            <person name="Wang Z.-J."/>
        </authorList>
    </citation>
    <scope>NUCLEOTIDE SEQUENCE</scope>
    <source>
        <strain evidence="2">29W222</strain>
    </source>
</reference>
<dbReference type="Proteomes" id="UP000614216">
    <property type="component" value="Unassembled WGS sequence"/>
</dbReference>
<dbReference type="InterPro" id="IPR009078">
    <property type="entry name" value="Ferritin-like_SF"/>
</dbReference>
<evidence type="ECO:0000313" key="3">
    <source>
        <dbReference type="Proteomes" id="UP000614216"/>
    </source>
</evidence>
<dbReference type="SUPFAM" id="SSF47240">
    <property type="entry name" value="Ferritin-like"/>
    <property type="match status" value="1"/>
</dbReference>
<dbReference type="Gene3D" id="1.20.1260.10">
    <property type="match status" value="1"/>
</dbReference>
<dbReference type="InterPro" id="IPR019243">
    <property type="entry name" value="DUF2202"/>
</dbReference>
<gene>
    <name evidence="2" type="ORF">JMN32_03660</name>
</gene>
<comment type="caution">
    <text evidence="2">The sequence shown here is derived from an EMBL/GenBank/DDBJ whole genome shotgun (WGS) entry which is preliminary data.</text>
</comment>
<name>A0A937FVS0_9BACT</name>
<dbReference type="RefSeq" id="WP_202854933.1">
    <property type="nucleotide sequence ID" value="NZ_JAEUGD010000011.1"/>
</dbReference>
<sequence length="228" mass="25850">MNTINLILLGVVLFSSVSCDDAAYEVNRNENGSFITQIDALPIEPLNDGEISAIMLMREEEKLARDVYDSLYAKWNSNSFNNISSSEQKHMEAVLTLINKYELSGPSAQDISGEFVNTDLQKLYNNLTETGSLSLIDAFKVGAAIEEIDILDLQRELDTNIDNEDIIFVFENLMKGSRNHLRSFVKNLSKLGIIYTPQYLTKEGYDEIINTDMERGMSEGTRKRNWKN</sequence>
<dbReference type="Pfam" id="PF09968">
    <property type="entry name" value="DUF2202"/>
    <property type="match status" value="1"/>
</dbReference>
<keyword evidence="3" id="KW-1185">Reference proteome</keyword>
<dbReference type="AlphaFoldDB" id="A0A937FVS0"/>
<proteinExistence type="predicted"/>
<dbReference type="CDD" id="cd01048">
    <property type="entry name" value="Ferritin_like_AB2"/>
    <property type="match status" value="1"/>
</dbReference>